<dbReference type="GO" id="GO:0051539">
    <property type="term" value="F:4 iron, 4 sulfur cluster binding"/>
    <property type="evidence" value="ECO:0007669"/>
    <property type="project" value="UniProtKB-KW"/>
</dbReference>
<evidence type="ECO:0000256" key="3">
    <source>
        <dbReference type="ARBA" id="ARBA00022691"/>
    </source>
</evidence>
<protein>
    <submittedName>
        <fullName evidence="9">2-iminoacetate synthase</fullName>
        <ecNumber evidence="9">4.1.99.19</ecNumber>
    </submittedName>
</protein>
<dbReference type="NCBIfam" id="TIGR02351">
    <property type="entry name" value="thiH"/>
    <property type="match status" value="1"/>
</dbReference>
<dbReference type="GO" id="GO:0036355">
    <property type="term" value="F:2-iminoacetate synthase activity"/>
    <property type="evidence" value="ECO:0007669"/>
    <property type="project" value="UniProtKB-EC"/>
</dbReference>
<dbReference type="InterPro" id="IPR007197">
    <property type="entry name" value="rSAM"/>
</dbReference>
<proteinExistence type="predicted"/>
<dbReference type="Pfam" id="PF04055">
    <property type="entry name" value="Radical_SAM"/>
    <property type="match status" value="1"/>
</dbReference>
<reference evidence="9 10" key="1">
    <citation type="journal article" date="2013" name="Genome Announc.">
        <title>Genome Sequence of the Sulfate-Reducing Bacterium Desulfotomaculum hydrothermale Lam5(T).</title>
        <authorList>
            <person name="Amin O."/>
            <person name="Fardeau M.L."/>
            <person name="Valette O."/>
            <person name="Hirschler-Rea A."/>
            <person name="Barbe V."/>
            <person name="Medigue C."/>
            <person name="Vacherie B."/>
            <person name="Ollivier B."/>
            <person name="Bertin P.N."/>
            <person name="Dolla A."/>
        </authorList>
    </citation>
    <scope>NUCLEOTIDE SEQUENCE [LARGE SCALE GENOMIC DNA]</scope>
    <source>
        <strain evidence="10">Lam5 / DSM 18033</strain>
    </source>
</reference>
<dbReference type="STRING" id="1121428.DESHY_40126"/>
<keyword evidence="4" id="KW-0479">Metal-binding</keyword>
<sequence>MGAVSFYRTYLSYSKLDFEAFFRRVTPDRVAGILHKQRLSPLDYLTLLSPAAEDFLEDMAQRAYRLTVQHFGRTVLLYTPMYLANYCTNRCVYCGFAAHNQIKREKMTLAEVAAEARLIAAGGLRHILILTGESRQHTPVSYIRDCVQLLKKFFTSISIEIYPLAQEEYRELIAAGVDGLTIYQEVYNPEVYRQLHLAGPKRDYLWRLDAPERACRAGMRSVNVGALLGLHDWRSEAFFSGLHANYLQSCFPAAEVSISPPRLRPHVGGMLPRVEVSDRNLVQYILAFRLFMPRGGITLSTREPALLRDRLLPLGITRMSAGSCTAVGGRVKETVSEGQFAIADHRDVQSIVSMLYRQGYQPVFKDWQWLE</sequence>
<evidence type="ECO:0000256" key="5">
    <source>
        <dbReference type="ARBA" id="ARBA00023004"/>
    </source>
</evidence>
<keyword evidence="3" id="KW-0949">S-adenosyl-L-methionine</keyword>
<dbReference type="Proteomes" id="UP000009315">
    <property type="component" value="Unassembled WGS sequence"/>
</dbReference>
<evidence type="ECO:0000256" key="1">
    <source>
        <dbReference type="ARBA" id="ARBA00001966"/>
    </source>
</evidence>
<dbReference type="PROSITE" id="PS51918">
    <property type="entry name" value="RADICAL_SAM"/>
    <property type="match status" value="1"/>
</dbReference>
<gene>
    <name evidence="9" type="primary">thiH</name>
    <name evidence="9" type="ORF">DESHY_40126</name>
</gene>
<dbReference type="InterPro" id="IPR012726">
    <property type="entry name" value="ThiH"/>
</dbReference>
<evidence type="ECO:0000256" key="2">
    <source>
        <dbReference type="ARBA" id="ARBA00022485"/>
    </source>
</evidence>
<dbReference type="SFLD" id="SFLDG01060">
    <property type="entry name" value="BATS_domain_containing"/>
    <property type="match status" value="1"/>
</dbReference>
<evidence type="ECO:0000313" key="9">
    <source>
        <dbReference type="EMBL" id="CCO08576.1"/>
    </source>
</evidence>
<accession>K8EIZ2</accession>
<comment type="caution">
    <text evidence="9">The sequence shown here is derived from an EMBL/GenBank/DDBJ whole genome shotgun (WGS) entry which is preliminary data.</text>
</comment>
<dbReference type="SUPFAM" id="SSF102114">
    <property type="entry name" value="Radical SAM enzymes"/>
    <property type="match status" value="1"/>
</dbReference>
<dbReference type="InterPro" id="IPR013785">
    <property type="entry name" value="Aldolase_TIM"/>
</dbReference>
<dbReference type="CDD" id="cd01335">
    <property type="entry name" value="Radical_SAM"/>
    <property type="match status" value="1"/>
</dbReference>
<dbReference type="InterPro" id="IPR058240">
    <property type="entry name" value="rSAM_sf"/>
</dbReference>
<keyword evidence="5" id="KW-0408">Iron</keyword>
<dbReference type="InterPro" id="IPR034428">
    <property type="entry name" value="ThiH/NoCL/HydG-like"/>
</dbReference>
<dbReference type="InterPro" id="IPR010722">
    <property type="entry name" value="BATS_dom"/>
</dbReference>
<dbReference type="PANTHER" id="PTHR43583">
    <property type="entry name" value="2-IMINOACETATE SYNTHASE"/>
    <property type="match status" value="1"/>
</dbReference>
<organism evidence="9 10">
    <name type="scientific">Desulforamulus hydrothermalis Lam5 = DSM 18033</name>
    <dbReference type="NCBI Taxonomy" id="1121428"/>
    <lineage>
        <taxon>Bacteria</taxon>
        <taxon>Bacillati</taxon>
        <taxon>Bacillota</taxon>
        <taxon>Clostridia</taxon>
        <taxon>Eubacteriales</taxon>
        <taxon>Peptococcaceae</taxon>
        <taxon>Desulforamulus</taxon>
    </lineage>
</organism>
<dbReference type="GO" id="GO:0005506">
    <property type="term" value="F:iron ion binding"/>
    <property type="evidence" value="ECO:0007669"/>
    <property type="project" value="InterPro"/>
</dbReference>
<dbReference type="AlphaFoldDB" id="K8EIZ2"/>
<dbReference type="Pfam" id="PF06968">
    <property type="entry name" value="BATS"/>
    <property type="match status" value="1"/>
</dbReference>
<comment type="cofactor">
    <cofactor evidence="1">
        <name>[4Fe-4S] cluster</name>
        <dbReference type="ChEBI" id="CHEBI:49883"/>
    </cofactor>
</comment>
<evidence type="ECO:0000313" key="10">
    <source>
        <dbReference type="Proteomes" id="UP000009315"/>
    </source>
</evidence>
<dbReference type="SFLD" id="SFLDG01081">
    <property type="entry name" value="cleavage_of_the_Ca-Cb_bond_in"/>
    <property type="match status" value="1"/>
</dbReference>
<dbReference type="Gene3D" id="3.20.20.70">
    <property type="entry name" value="Aldolase class I"/>
    <property type="match status" value="1"/>
</dbReference>
<dbReference type="SMART" id="SM00876">
    <property type="entry name" value="BATS"/>
    <property type="match status" value="1"/>
</dbReference>
<evidence type="ECO:0000256" key="6">
    <source>
        <dbReference type="ARBA" id="ARBA00023014"/>
    </source>
</evidence>
<keyword evidence="2" id="KW-0004">4Fe-4S</keyword>
<name>K8EIZ2_9FIRM</name>
<keyword evidence="9" id="KW-0456">Lyase</keyword>
<comment type="cofactor">
    <cofactor evidence="7">
        <name>[2Fe-2S] cluster</name>
        <dbReference type="ChEBI" id="CHEBI:190135"/>
    </cofactor>
</comment>
<dbReference type="SFLD" id="SFLDF00301">
    <property type="entry name" value="2-iminoacetate_synthase_(ThiH)"/>
    <property type="match status" value="1"/>
</dbReference>
<keyword evidence="6" id="KW-0411">Iron-sulfur</keyword>
<dbReference type="SFLD" id="SFLDS00029">
    <property type="entry name" value="Radical_SAM"/>
    <property type="match status" value="1"/>
</dbReference>
<feature type="domain" description="Radical SAM core" evidence="8">
    <location>
        <begin position="70"/>
        <end position="302"/>
    </location>
</feature>
<dbReference type="eggNOG" id="COG0502">
    <property type="taxonomic scope" value="Bacteria"/>
</dbReference>
<dbReference type="EC" id="4.1.99.19" evidence="9"/>
<keyword evidence="10" id="KW-1185">Reference proteome</keyword>
<evidence type="ECO:0000256" key="7">
    <source>
        <dbReference type="ARBA" id="ARBA00034078"/>
    </source>
</evidence>
<dbReference type="InterPro" id="IPR006638">
    <property type="entry name" value="Elp3/MiaA/NifB-like_rSAM"/>
</dbReference>
<dbReference type="EMBL" id="CAOS01000011">
    <property type="protein sequence ID" value="CCO08576.1"/>
    <property type="molecule type" value="Genomic_DNA"/>
</dbReference>
<evidence type="ECO:0000259" key="8">
    <source>
        <dbReference type="PROSITE" id="PS51918"/>
    </source>
</evidence>
<evidence type="ECO:0000256" key="4">
    <source>
        <dbReference type="ARBA" id="ARBA00022723"/>
    </source>
</evidence>
<dbReference type="SMART" id="SM00729">
    <property type="entry name" value="Elp3"/>
    <property type="match status" value="1"/>
</dbReference>
<dbReference type="PANTHER" id="PTHR43583:SF1">
    <property type="entry name" value="2-IMINOACETATE SYNTHASE"/>
    <property type="match status" value="1"/>
</dbReference>